<dbReference type="EMBL" id="JBHSQE010000010">
    <property type="protein sequence ID" value="MFC6147638.1"/>
    <property type="molecule type" value="Genomic_DNA"/>
</dbReference>
<feature type="domain" description="Rhodanese" evidence="1">
    <location>
        <begin position="9"/>
        <end position="96"/>
    </location>
</feature>
<dbReference type="Proteomes" id="UP001596244">
    <property type="component" value="Unassembled WGS sequence"/>
</dbReference>
<dbReference type="CDD" id="cd00158">
    <property type="entry name" value="RHOD"/>
    <property type="match status" value="1"/>
</dbReference>
<dbReference type="Pfam" id="PF00581">
    <property type="entry name" value="Rhodanese"/>
    <property type="match status" value="1"/>
</dbReference>
<dbReference type="SUPFAM" id="SSF52821">
    <property type="entry name" value="Rhodanese/Cell cycle control phosphatase"/>
    <property type="match status" value="1"/>
</dbReference>
<evidence type="ECO:0000313" key="2">
    <source>
        <dbReference type="EMBL" id="MFC6147638.1"/>
    </source>
</evidence>
<dbReference type="Gene3D" id="3.40.250.10">
    <property type="entry name" value="Rhodanese-like domain"/>
    <property type="match status" value="1"/>
</dbReference>
<protein>
    <submittedName>
        <fullName evidence="2">Rhodanese-like domain-containing protein</fullName>
    </submittedName>
</protein>
<dbReference type="SMART" id="SM00450">
    <property type="entry name" value="RHOD"/>
    <property type="match status" value="1"/>
</dbReference>
<dbReference type="RefSeq" id="WP_377002284.1">
    <property type="nucleotide sequence ID" value="NZ_JBHSQE010000010.1"/>
</dbReference>
<organism evidence="2 3">
    <name type="scientific">Corynebacterium nasicanis</name>
    <dbReference type="NCBI Taxonomy" id="1448267"/>
    <lineage>
        <taxon>Bacteria</taxon>
        <taxon>Bacillati</taxon>
        <taxon>Actinomycetota</taxon>
        <taxon>Actinomycetes</taxon>
        <taxon>Mycobacteriales</taxon>
        <taxon>Corynebacteriaceae</taxon>
        <taxon>Corynebacterium</taxon>
    </lineage>
</organism>
<evidence type="ECO:0000313" key="3">
    <source>
        <dbReference type="Proteomes" id="UP001596244"/>
    </source>
</evidence>
<evidence type="ECO:0000259" key="1">
    <source>
        <dbReference type="PROSITE" id="PS50206"/>
    </source>
</evidence>
<dbReference type="PANTHER" id="PTHR43031:SF1">
    <property type="entry name" value="PYRIDINE NUCLEOTIDE-DISULPHIDE OXIDOREDUCTASE"/>
    <property type="match status" value="1"/>
</dbReference>
<dbReference type="InterPro" id="IPR001763">
    <property type="entry name" value="Rhodanese-like_dom"/>
</dbReference>
<dbReference type="InterPro" id="IPR050229">
    <property type="entry name" value="GlpE_sulfurtransferase"/>
</dbReference>
<dbReference type="PANTHER" id="PTHR43031">
    <property type="entry name" value="FAD-DEPENDENT OXIDOREDUCTASE"/>
    <property type="match status" value="1"/>
</dbReference>
<sequence>MKSVNVTQVPADAQLIDVREAEEFSEVHAAGATLIPLSEFAGRVGELDTDRDIYLICRSGGRSGRACEFLQENHDIAAINVEGGTLEWVAQGLPTE</sequence>
<proteinExistence type="predicted"/>
<dbReference type="PROSITE" id="PS50206">
    <property type="entry name" value="RHODANESE_3"/>
    <property type="match status" value="1"/>
</dbReference>
<gene>
    <name evidence="2" type="ORF">ACFPUZ_12585</name>
</gene>
<dbReference type="InterPro" id="IPR036873">
    <property type="entry name" value="Rhodanese-like_dom_sf"/>
</dbReference>
<keyword evidence="3" id="KW-1185">Reference proteome</keyword>
<name>A0ABW1QEK8_9CORY</name>
<reference evidence="3" key="1">
    <citation type="journal article" date="2019" name="Int. J. Syst. Evol. Microbiol.">
        <title>The Global Catalogue of Microorganisms (GCM) 10K type strain sequencing project: providing services to taxonomists for standard genome sequencing and annotation.</title>
        <authorList>
            <consortium name="The Broad Institute Genomics Platform"/>
            <consortium name="The Broad Institute Genome Sequencing Center for Infectious Disease"/>
            <person name="Wu L."/>
            <person name="Ma J."/>
        </authorList>
    </citation>
    <scope>NUCLEOTIDE SEQUENCE [LARGE SCALE GENOMIC DNA]</scope>
    <source>
        <strain evidence="3">CCUG 51943</strain>
    </source>
</reference>
<accession>A0ABW1QEK8</accession>
<comment type="caution">
    <text evidence="2">The sequence shown here is derived from an EMBL/GenBank/DDBJ whole genome shotgun (WGS) entry which is preliminary data.</text>
</comment>